<accession>A0A8T2UNG5</accession>
<dbReference type="AlphaFoldDB" id="A0A8T2UNG5"/>
<reference evidence="1" key="1">
    <citation type="submission" date="2021-08" db="EMBL/GenBank/DDBJ databases">
        <title>WGS assembly of Ceratopteris richardii.</title>
        <authorList>
            <person name="Marchant D.B."/>
            <person name="Chen G."/>
            <person name="Jenkins J."/>
            <person name="Shu S."/>
            <person name="Leebens-Mack J."/>
            <person name="Grimwood J."/>
            <person name="Schmutz J."/>
            <person name="Soltis P."/>
            <person name="Soltis D."/>
            <person name="Chen Z.-H."/>
        </authorList>
    </citation>
    <scope>NUCLEOTIDE SEQUENCE</scope>
    <source>
        <strain evidence="1">Whitten #5841</strain>
        <tissue evidence="1">Leaf</tissue>
    </source>
</reference>
<comment type="caution">
    <text evidence="1">The sequence shown here is derived from an EMBL/GenBank/DDBJ whole genome shotgun (WGS) entry which is preliminary data.</text>
</comment>
<proteinExistence type="predicted"/>
<evidence type="ECO:0008006" key="3">
    <source>
        <dbReference type="Google" id="ProtNLM"/>
    </source>
</evidence>
<evidence type="ECO:0000313" key="1">
    <source>
        <dbReference type="EMBL" id="KAH7437701.1"/>
    </source>
</evidence>
<dbReference type="Proteomes" id="UP000825935">
    <property type="component" value="Chromosome 5"/>
</dbReference>
<evidence type="ECO:0000313" key="2">
    <source>
        <dbReference type="Proteomes" id="UP000825935"/>
    </source>
</evidence>
<gene>
    <name evidence="1" type="ORF">KP509_05G084700</name>
</gene>
<name>A0A8T2UNG5_CERRI</name>
<dbReference type="EMBL" id="CM035410">
    <property type="protein sequence ID" value="KAH7437701.1"/>
    <property type="molecule type" value="Genomic_DNA"/>
</dbReference>
<keyword evidence="2" id="KW-1185">Reference proteome</keyword>
<sequence>MSSCCNGKCGCGSNCGCGSGCKGCGRSCDESLMLLTEMPAISPASRTLFRSPFISCESSMESSGTRCSSYIFM</sequence>
<protein>
    <recommendedName>
        <fullName evidence="3">Metallothionein</fullName>
    </recommendedName>
</protein>
<organism evidence="1 2">
    <name type="scientific">Ceratopteris richardii</name>
    <name type="common">Triangle waterfern</name>
    <dbReference type="NCBI Taxonomy" id="49495"/>
    <lineage>
        <taxon>Eukaryota</taxon>
        <taxon>Viridiplantae</taxon>
        <taxon>Streptophyta</taxon>
        <taxon>Embryophyta</taxon>
        <taxon>Tracheophyta</taxon>
        <taxon>Polypodiopsida</taxon>
        <taxon>Polypodiidae</taxon>
        <taxon>Polypodiales</taxon>
        <taxon>Pteridineae</taxon>
        <taxon>Pteridaceae</taxon>
        <taxon>Parkerioideae</taxon>
        <taxon>Ceratopteris</taxon>
    </lineage>
</organism>